<dbReference type="GO" id="GO:0005840">
    <property type="term" value="C:ribosome"/>
    <property type="evidence" value="ECO:0007669"/>
    <property type="project" value="UniProtKB-KW"/>
</dbReference>
<keyword evidence="5 8" id="KW-0689">Ribosomal protein</keyword>
<feature type="modified residue" description="N5-methylglutamine" evidence="8">
    <location>
        <position position="157"/>
    </location>
</feature>
<evidence type="ECO:0000256" key="1">
    <source>
        <dbReference type="ARBA" id="ARBA00006540"/>
    </source>
</evidence>
<dbReference type="InterPro" id="IPR019926">
    <property type="entry name" value="Ribosomal_uL3_CS"/>
</dbReference>
<comment type="function">
    <text evidence="8 10">One of the primary rRNA binding proteins, it binds directly near the 3'-end of the 23S rRNA, where it nucleates assembly of the 50S subunit.</text>
</comment>
<proteinExistence type="inferred from homology"/>
<evidence type="ECO:0000313" key="11">
    <source>
        <dbReference type="EMBL" id="MFC4308671.1"/>
    </source>
</evidence>
<comment type="similarity">
    <text evidence="1 8 9">Belongs to the universal ribosomal protein uL3 family.</text>
</comment>
<dbReference type="PANTHER" id="PTHR11229">
    <property type="entry name" value="50S RIBOSOMAL PROTEIN L3"/>
    <property type="match status" value="1"/>
</dbReference>
<gene>
    <name evidence="8 11" type="primary">rplC</name>
    <name evidence="11" type="ORF">ACFPN2_06210</name>
</gene>
<dbReference type="HAMAP" id="MF_01325_B">
    <property type="entry name" value="Ribosomal_uL3_B"/>
    <property type="match status" value="1"/>
</dbReference>
<comment type="caution">
    <text evidence="11">The sequence shown here is derived from an EMBL/GenBank/DDBJ whole genome shotgun (WGS) entry which is preliminary data.</text>
</comment>
<evidence type="ECO:0000256" key="4">
    <source>
        <dbReference type="ARBA" id="ARBA00022884"/>
    </source>
</evidence>
<evidence type="ECO:0000256" key="3">
    <source>
        <dbReference type="ARBA" id="ARBA00022730"/>
    </source>
</evidence>
<evidence type="ECO:0000256" key="2">
    <source>
        <dbReference type="ARBA" id="ARBA00022481"/>
    </source>
</evidence>
<comment type="subunit">
    <text evidence="8 10">Part of the 50S ribosomal subunit. Forms a cluster with proteins L14 and L19.</text>
</comment>
<organism evidence="11 12">
    <name type="scientific">Steroidobacter flavus</name>
    <dbReference type="NCBI Taxonomy" id="1842136"/>
    <lineage>
        <taxon>Bacteria</taxon>
        <taxon>Pseudomonadati</taxon>
        <taxon>Pseudomonadota</taxon>
        <taxon>Gammaproteobacteria</taxon>
        <taxon>Steroidobacterales</taxon>
        <taxon>Steroidobacteraceae</taxon>
        <taxon>Steroidobacter</taxon>
    </lineage>
</organism>
<name>A0ABV8SM36_9GAMM</name>
<evidence type="ECO:0000256" key="5">
    <source>
        <dbReference type="ARBA" id="ARBA00022980"/>
    </source>
</evidence>
<dbReference type="Pfam" id="PF00297">
    <property type="entry name" value="Ribosomal_L3"/>
    <property type="match status" value="1"/>
</dbReference>
<dbReference type="InterPro" id="IPR009000">
    <property type="entry name" value="Transl_B-barrel_sf"/>
</dbReference>
<evidence type="ECO:0000256" key="9">
    <source>
        <dbReference type="RuleBase" id="RU003905"/>
    </source>
</evidence>
<evidence type="ECO:0000256" key="7">
    <source>
        <dbReference type="ARBA" id="ARBA00035243"/>
    </source>
</evidence>
<dbReference type="NCBIfam" id="TIGR03625">
    <property type="entry name" value="L3_bact"/>
    <property type="match status" value="1"/>
</dbReference>
<evidence type="ECO:0000256" key="10">
    <source>
        <dbReference type="RuleBase" id="RU003906"/>
    </source>
</evidence>
<dbReference type="InterPro" id="IPR000597">
    <property type="entry name" value="Ribosomal_uL3"/>
</dbReference>
<evidence type="ECO:0000313" key="12">
    <source>
        <dbReference type="Proteomes" id="UP001595904"/>
    </source>
</evidence>
<sequence>MSAAKTPGLVGRKAGMTRVYTETGEAVPVTVIEAVPNRVTQVRTLEADGYRAIQVAVGDRKASHTNKSLTGHYAKVKVAPGKQLVEFRLKGDDLKDVAAGFELKVDAFEVGQVVDVTGTTIGKGFAGTMKRHNFGGLPATHGVSVSHRSPGSIGQRQTPGRVFLGKRMSGHMGQVRRTIENLKVVRVDAERNLILISGAVPGAEGGQVIVRPSVKAAAQLRRKRIAPAKK</sequence>
<dbReference type="InterPro" id="IPR019927">
    <property type="entry name" value="Ribosomal_uL3_bac/org-type"/>
</dbReference>
<protein>
    <recommendedName>
        <fullName evidence="7 8">Large ribosomal subunit protein uL3</fullName>
    </recommendedName>
</protein>
<accession>A0ABV8SM36</accession>
<keyword evidence="3 8" id="KW-0699">rRNA-binding</keyword>
<keyword evidence="6 8" id="KW-0687">Ribonucleoprotein</keyword>
<dbReference type="Gene3D" id="3.30.160.810">
    <property type="match status" value="1"/>
</dbReference>
<dbReference type="Proteomes" id="UP001595904">
    <property type="component" value="Unassembled WGS sequence"/>
</dbReference>
<comment type="PTM">
    <text evidence="8">Methylated by PrmB.</text>
</comment>
<dbReference type="SUPFAM" id="SSF50447">
    <property type="entry name" value="Translation proteins"/>
    <property type="match status" value="1"/>
</dbReference>
<keyword evidence="12" id="KW-1185">Reference proteome</keyword>
<reference evidence="12" key="1">
    <citation type="journal article" date="2019" name="Int. J. Syst. Evol. Microbiol.">
        <title>The Global Catalogue of Microorganisms (GCM) 10K type strain sequencing project: providing services to taxonomists for standard genome sequencing and annotation.</title>
        <authorList>
            <consortium name="The Broad Institute Genomics Platform"/>
            <consortium name="The Broad Institute Genome Sequencing Center for Infectious Disease"/>
            <person name="Wu L."/>
            <person name="Ma J."/>
        </authorList>
    </citation>
    <scope>NUCLEOTIDE SEQUENCE [LARGE SCALE GENOMIC DNA]</scope>
    <source>
        <strain evidence="12">CGMCC 1.10759</strain>
    </source>
</reference>
<dbReference type="EMBL" id="JBHSDU010000003">
    <property type="protein sequence ID" value="MFC4308671.1"/>
    <property type="molecule type" value="Genomic_DNA"/>
</dbReference>
<dbReference type="Gene3D" id="2.40.30.10">
    <property type="entry name" value="Translation factors"/>
    <property type="match status" value="1"/>
</dbReference>
<dbReference type="PANTHER" id="PTHR11229:SF16">
    <property type="entry name" value="LARGE RIBOSOMAL SUBUNIT PROTEIN UL3C"/>
    <property type="match status" value="1"/>
</dbReference>
<keyword evidence="4 8" id="KW-0694">RNA-binding</keyword>
<dbReference type="RefSeq" id="WP_380595758.1">
    <property type="nucleotide sequence ID" value="NZ_JBHSDU010000003.1"/>
</dbReference>
<evidence type="ECO:0000256" key="8">
    <source>
        <dbReference type="HAMAP-Rule" id="MF_01325"/>
    </source>
</evidence>
<evidence type="ECO:0000256" key="6">
    <source>
        <dbReference type="ARBA" id="ARBA00023274"/>
    </source>
</evidence>
<keyword evidence="2 8" id="KW-0488">Methylation</keyword>
<dbReference type="PROSITE" id="PS00474">
    <property type="entry name" value="RIBOSOMAL_L3"/>
    <property type="match status" value="1"/>
</dbReference>